<protein>
    <submittedName>
        <fullName evidence="3">Uncharacterized protein</fullName>
    </submittedName>
</protein>
<dbReference type="PIRSF" id="PIRSF008459">
    <property type="entry name" value="UCP008459"/>
    <property type="match status" value="1"/>
</dbReference>
<organism evidence="3 4">
    <name type="scientific">Litoreibacter ponti</name>
    <dbReference type="NCBI Taxonomy" id="1510457"/>
    <lineage>
        <taxon>Bacteria</taxon>
        <taxon>Pseudomonadati</taxon>
        <taxon>Pseudomonadota</taxon>
        <taxon>Alphaproteobacteria</taxon>
        <taxon>Rhodobacterales</taxon>
        <taxon>Roseobacteraceae</taxon>
        <taxon>Litoreibacter</taxon>
    </lineage>
</organism>
<name>A0A2T6BMM2_9RHOB</name>
<evidence type="ECO:0000259" key="2">
    <source>
        <dbReference type="Pfam" id="PF21631"/>
    </source>
</evidence>
<keyword evidence="4" id="KW-1185">Reference proteome</keyword>
<feature type="domain" description="CASTOR ACT" evidence="1">
    <location>
        <begin position="58"/>
        <end position="118"/>
    </location>
</feature>
<dbReference type="InterPro" id="IPR045865">
    <property type="entry name" value="ACT-like_dom_sf"/>
</dbReference>
<dbReference type="InterPro" id="IPR016540">
    <property type="entry name" value="UCP008459"/>
</dbReference>
<gene>
    <name evidence="3" type="ORF">C8N43_1978</name>
</gene>
<evidence type="ECO:0000259" key="1">
    <source>
        <dbReference type="Pfam" id="PF13840"/>
    </source>
</evidence>
<dbReference type="Proteomes" id="UP000243978">
    <property type="component" value="Unassembled WGS sequence"/>
</dbReference>
<dbReference type="InterPro" id="IPR049447">
    <property type="entry name" value="A9CJY8-like_N"/>
</dbReference>
<dbReference type="Gene3D" id="3.30.2130.10">
    <property type="entry name" value="VC0802-like"/>
    <property type="match status" value="1"/>
</dbReference>
<feature type="domain" description="A9CJY8-like N-terminal" evidence="2">
    <location>
        <begin position="11"/>
        <end position="54"/>
    </location>
</feature>
<sequence length="127" mass="13541">MTQLKIRTVPGIYAIARLVPDAPLPAWADGAGFVSITRASDELSLVCLADRIPDGIEHDPDWACLRTVGLFAFDATGIVTALITPLSENGIGVFVCCTFDGEHLLVKSRDLPKARTLLAEAGHLIEG</sequence>
<accession>A0A2T6BMM2</accession>
<dbReference type="EMBL" id="QBKS01000001">
    <property type="protein sequence ID" value="PTX57311.1"/>
    <property type="molecule type" value="Genomic_DNA"/>
</dbReference>
<dbReference type="SUPFAM" id="SSF55021">
    <property type="entry name" value="ACT-like"/>
    <property type="match status" value="2"/>
</dbReference>
<dbReference type="AlphaFoldDB" id="A0A2T6BMM2"/>
<dbReference type="OrthoDB" id="5615858at2"/>
<evidence type="ECO:0000313" key="3">
    <source>
        <dbReference type="EMBL" id="PTX57311.1"/>
    </source>
</evidence>
<reference evidence="3 4" key="1">
    <citation type="submission" date="2018-04" db="EMBL/GenBank/DDBJ databases">
        <title>Genomic Encyclopedia of Archaeal and Bacterial Type Strains, Phase II (KMG-II): from individual species to whole genera.</title>
        <authorList>
            <person name="Goeker M."/>
        </authorList>
    </citation>
    <scope>NUCLEOTIDE SEQUENCE [LARGE SCALE GENOMIC DNA]</scope>
    <source>
        <strain evidence="3 4">DSM 100977</strain>
    </source>
</reference>
<dbReference type="Pfam" id="PF21631">
    <property type="entry name" value="A9CJY8-like_N"/>
    <property type="match status" value="1"/>
</dbReference>
<proteinExistence type="predicted"/>
<dbReference type="Pfam" id="PF13840">
    <property type="entry name" value="ACT_7"/>
    <property type="match status" value="1"/>
</dbReference>
<evidence type="ECO:0000313" key="4">
    <source>
        <dbReference type="Proteomes" id="UP000243978"/>
    </source>
</evidence>
<dbReference type="InterPro" id="IPR027795">
    <property type="entry name" value="CASTOR_ACT_dom"/>
</dbReference>
<comment type="caution">
    <text evidence="3">The sequence shown here is derived from an EMBL/GenBank/DDBJ whole genome shotgun (WGS) entry which is preliminary data.</text>
</comment>
<dbReference type="RefSeq" id="WP_107845419.1">
    <property type="nucleotide sequence ID" value="NZ_QBKS01000001.1"/>
</dbReference>